<dbReference type="Gene3D" id="3.40.50.720">
    <property type="entry name" value="NAD(P)-binding Rossmann-like Domain"/>
    <property type="match status" value="1"/>
</dbReference>
<dbReference type="PANTHER" id="PTHR35330:SF1">
    <property type="entry name" value="SIROHEME BIOSYNTHESIS PROTEIN MET8"/>
    <property type="match status" value="1"/>
</dbReference>
<dbReference type="InterPro" id="IPR006367">
    <property type="entry name" value="Sirohaem_synthase_N"/>
</dbReference>
<keyword evidence="4" id="KW-0520">NAD</keyword>
<organism evidence="7">
    <name type="scientific">freshwater metagenome</name>
    <dbReference type="NCBI Taxonomy" id="449393"/>
    <lineage>
        <taxon>unclassified sequences</taxon>
        <taxon>metagenomes</taxon>
        <taxon>ecological metagenomes</taxon>
    </lineage>
</organism>
<protein>
    <recommendedName>
        <fullName evidence="2">precorrin-2 dehydrogenase</fullName>
        <ecNumber evidence="2">1.3.1.76</ecNumber>
    </recommendedName>
</protein>
<name>A0A6J5YFL3_9ZZZZ</name>
<dbReference type="GO" id="GO:0019354">
    <property type="term" value="P:siroheme biosynthetic process"/>
    <property type="evidence" value="ECO:0007669"/>
    <property type="project" value="UniProtKB-UniPathway"/>
</dbReference>
<dbReference type="SUPFAM" id="SSF51735">
    <property type="entry name" value="NAD(P)-binding Rossmann-fold domains"/>
    <property type="match status" value="1"/>
</dbReference>
<dbReference type="Gene3D" id="3.30.160.110">
    <property type="entry name" value="Siroheme synthase, domain 2"/>
    <property type="match status" value="1"/>
</dbReference>
<evidence type="ECO:0000256" key="2">
    <source>
        <dbReference type="ARBA" id="ARBA00012400"/>
    </source>
</evidence>
<gene>
    <name evidence="7" type="ORF">UFOPK1392_00102</name>
    <name evidence="8" type="ORF">UFOPK3733_00046</name>
</gene>
<reference evidence="7" key="1">
    <citation type="submission" date="2020-05" db="EMBL/GenBank/DDBJ databases">
        <authorList>
            <person name="Chiriac C."/>
            <person name="Salcher M."/>
            <person name="Ghai R."/>
            <person name="Kavagutti S V."/>
        </authorList>
    </citation>
    <scope>NUCLEOTIDE SEQUENCE</scope>
</reference>
<accession>A0A6J5YFL3</accession>
<keyword evidence="3" id="KW-0560">Oxidoreductase</keyword>
<dbReference type="AlphaFoldDB" id="A0A6J5YFL3"/>
<comment type="pathway">
    <text evidence="1">Porphyrin-containing compound metabolism; siroheme biosynthesis; sirohydrochlorin from precorrin-2: step 1/1.</text>
</comment>
<evidence type="ECO:0000313" key="7">
    <source>
        <dbReference type="EMBL" id="CAB4322368.1"/>
    </source>
</evidence>
<dbReference type="EMBL" id="CAEMXZ010000002">
    <property type="protein sequence ID" value="CAB4322368.1"/>
    <property type="molecule type" value="Genomic_DNA"/>
</dbReference>
<dbReference type="UniPathway" id="UPA00262">
    <property type="reaction ID" value="UER00222"/>
</dbReference>
<dbReference type="PANTHER" id="PTHR35330">
    <property type="entry name" value="SIROHEME BIOSYNTHESIS PROTEIN MET8"/>
    <property type="match status" value="1"/>
</dbReference>
<evidence type="ECO:0000256" key="4">
    <source>
        <dbReference type="ARBA" id="ARBA00023027"/>
    </source>
</evidence>
<evidence type="ECO:0000313" key="8">
    <source>
        <dbReference type="EMBL" id="CAB4920523.1"/>
    </source>
</evidence>
<dbReference type="EMBL" id="CAFBNC010000001">
    <property type="protein sequence ID" value="CAB4920523.1"/>
    <property type="molecule type" value="Genomic_DNA"/>
</dbReference>
<comment type="catalytic activity">
    <reaction evidence="6">
        <text>precorrin-2 + NAD(+) = sirohydrochlorin + NADH + 2 H(+)</text>
        <dbReference type="Rhea" id="RHEA:15613"/>
        <dbReference type="ChEBI" id="CHEBI:15378"/>
        <dbReference type="ChEBI" id="CHEBI:57540"/>
        <dbReference type="ChEBI" id="CHEBI:57945"/>
        <dbReference type="ChEBI" id="CHEBI:58351"/>
        <dbReference type="ChEBI" id="CHEBI:58827"/>
        <dbReference type="EC" id="1.3.1.76"/>
    </reaction>
</comment>
<proteinExistence type="predicted"/>
<sequence length="197" mass="21032">MQFPINLNLNGRACLLIGGGPIATRKAAQLLACGADLTVIAPEITDELRSRPVTIIERRYAAGDLEGFRLVVTATADPVVDQQIFEEAERLGIWVNSADDPARCSFTLPAVIRRGDVMVTASTGGISPALSTWLRQQLGEVITPEFELIAAELSAERARIHATGASTEDTDWRPIITAIAARHGIEGFAVRTGAVAS</sequence>
<dbReference type="SUPFAM" id="SSF75615">
    <property type="entry name" value="Siroheme synthase middle domains-like"/>
    <property type="match status" value="1"/>
</dbReference>
<evidence type="ECO:0000256" key="1">
    <source>
        <dbReference type="ARBA" id="ARBA00005010"/>
    </source>
</evidence>
<dbReference type="Pfam" id="PF13241">
    <property type="entry name" value="NAD_binding_7"/>
    <property type="match status" value="1"/>
</dbReference>
<keyword evidence="5" id="KW-0627">Porphyrin biosynthesis</keyword>
<dbReference type="InterPro" id="IPR036291">
    <property type="entry name" value="NAD(P)-bd_dom_sf"/>
</dbReference>
<dbReference type="GO" id="GO:0004325">
    <property type="term" value="F:ferrochelatase activity"/>
    <property type="evidence" value="ECO:0007669"/>
    <property type="project" value="InterPro"/>
</dbReference>
<dbReference type="InterPro" id="IPR028161">
    <property type="entry name" value="Met8-like"/>
</dbReference>
<evidence type="ECO:0000256" key="3">
    <source>
        <dbReference type="ARBA" id="ARBA00023002"/>
    </source>
</evidence>
<dbReference type="GO" id="GO:0043115">
    <property type="term" value="F:precorrin-2 dehydrogenase activity"/>
    <property type="evidence" value="ECO:0007669"/>
    <property type="project" value="UniProtKB-EC"/>
</dbReference>
<evidence type="ECO:0000256" key="5">
    <source>
        <dbReference type="ARBA" id="ARBA00023244"/>
    </source>
</evidence>
<dbReference type="EC" id="1.3.1.76" evidence="2"/>
<evidence type="ECO:0000256" key="6">
    <source>
        <dbReference type="ARBA" id="ARBA00047561"/>
    </source>
</evidence>
<dbReference type="NCBIfam" id="TIGR01470">
    <property type="entry name" value="cysG_Nterm"/>
    <property type="match status" value="1"/>
</dbReference>